<accession>A0A2S7XP72</accession>
<comment type="catalytic activity">
    <reaction evidence="3">
        <text>di-trans,octa-cis-undecaprenyl diphosphate + H2O = di-trans,octa-cis-undecaprenyl phosphate + phosphate + H(+)</text>
        <dbReference type="Rhea" id="RHEA:28094"/>
        <dbReference type="ChEBI" id="CHEBI:15377"/>
        <dbReference type="ChEBI" id="CHEBI:15378"/>
        <dbReference type="ChEBI" id="CHEBI:43474"/>
        <dbReference type="ChEBI" id="CHEBI:58405"/>
        <dbReference type="ChEBI" id="CHEBI:60392"/>
        <dbReference type="EC" id="3.6.1.27"/>
    </reaction>
</comment>
<dbReference type="InterPro" id="IPR000326">
    <property type="entry name" value="PAP2/HPO"/>
</dbReference>
<evidence type="ECO:0000256" key="2">
    <source>
        <dbReference type="ARBA" id="ARBA00032707"/>
    </source>
</evidence>
<feature type="transmembrane region" description="Helical" evidence="4">
    <location>
        <begin position="213"/>
        <end position="234"/>
    </location>
</feature>
<keyword evidence="4" id="KW-1133">Transmembrane helix</keyword>
<dbReference type="EMBL" id="PPGH01000037">
    <property type="protein sequence ID" value="PQJ95222.1"/>
    <property type="molecule type" value="Genomic_DNA"/>
</dbReference>
<dbReference type="AlphaFoldDB" id="A0A2S7XP72"/>
<dbReference type="GO" id="GO:0050380">
    <property type="term" value="F:undecaprenyl-diphosphatase activity"/>
    <property type="evidence" value="ECO:0007669"/>
    <property type="project" value="UniProtKB-EC"/>
</dbReference>
<evidence type="ECO:0000313" key="7">
    <source>
        <dbReference type="Proteomes" id="UP000239936"/>
    </source>
</evidence>
<keyword evidence="7" id="KW-1185">Reference proteome</keyword>
<dbReference type="PANTHER" id="PTHR14969:SF13">
    <property type="entry name" value="AT30094P"/>
    <property type="match status" value="1"/>
</dbReference>
<feature type="transmembrane region" description="Helical" evidence="4">
    <location>
        <begin position="246"/>
        <end position="265"/>
    </location>
</feature>
<reference evidence="6 7" key="1">
    <citation type="submission" date="2018-01" db="EMBL/GenBank/DDBJ databases">
        <title>The complete genome sequence of Chromatium okenii LaCa, a purple sulfur bacterium with a turbulent life.</title>
        <authorList>
            <person name="Luedin S.M."/>
            <person name="Liechti N."/>
            <person name="Storelli N."/>
            <person name="Danza F."/>
            <person name="Wittwer M."/>
            <person name="Pothier J.F."/>
            <person name="Tonolla M.A."/>
        </authorList>
    </citation>
    <scope>NUCLEOTIDE SEQUENCE [LARGE SCALE GENOMIC DNA]</scope>
    <source>
        <strain evidence="6 7">LaCa</strain>
    </source>
</reference>
<proteinExistence type="predicted"/>
<dbReference type="RefSeq" id="WP_105074268.1">
    <property type="nucleotide sequence ID" value="NZ_PPGH01000037.1"/>
</dbReference>
<feature type="domain" description="Phosphatidic acid phosphatase type 2/haloperoxidase" evidence="5">
    <location>
        <begin position="91"/>
        <end position="203"/>
    </location>
</feature>
<sequence>MNNVRAWRERVATAPPSTLPGARWLLGFALICASIAVSLWLSGGYHAGFLTVNSWAASYPAWCWQWLTVLGDERVAVILTLLFSWRYPRLLWSLVLAAILGALYSRGLKELVDAARPPAVLASDAFNLIGSIHRRASFPSGHSVTAAVLCGVFIAHARLSEWRILLLLIAVLIGMSRIAVGVHWPVDVAAGLLGGTLAAWLGCWLAQRWPQPASWLAVHFSVAGIATLCAINLFINDCGYPQAAPFLHFIALSALIGGFSQFFAFSKR</sequence>
<organism evidence="6 7">
    <name type="scientific">Chromatium okenii</name>
    <dbReference type="NCBI Taxonomy" id="61644"/>
    <lineage>
        <taxon>Bacteria</taxon>
        <taxon>Pseudomonadati</taxon>
        <taxon>Pseudomonadota</taxon>
        <taxon>Gammaproteobacteria</taxon>
        <taxon>Chromatiales</taxon>
        <taxon>Chromatiaceae</taxon>
        <taxon>Chromatium</taxon>
    </lineage>
</organism>
<gene>
    <name evidence="6" type="ORF">CXB77_13185</name>
</gene>
<evidence type="ECO:0000256" key="3">
    <source>
        <dbReference type="ARBA" id="ARBA00047594"/>
    </source>
</evidence>
<feature type="transmembrane region" description="Helical" evidence="4">
    <location>
        <begin position="188"/>
        <end position="206"/>
    </location>
</feature>
<keyword evidence="4" id="KW-0812">Transmembrane</keyword>
<dbReference type="InterPro" id="IPR036938">
    <property type="entry name" value="PAP2/HPO_sf"/>
</dbReference>
<name>A0A2S7XP72_9GAMM</name>
<evidence type="ECO:0000259" key="5">
    <source>
        <dbReference type="SMART" id="SM00014"/>
    </source>
</evidence>
<evidence type="ECO:0000256" key="1">
    <source>
        <dbReference type="ARBA" id="ARBA00012374"/>
    </source>
</evidence>
<dbReference type="SUPFAM" id="SSF48317">
    <property type="entry name" value="Acid phosphatase/Vanadium-dependent haloperoxidase"/>
    <property type="match status" value="1"/>
</dbReference>
<keyword evidence="4" id="KW-0472">Membrane</keyword>
<feature type="transmembrane region" description="Helical" evidence="4">
    <location>
        <begin position="90"/>
        <end position="108"/>
    </location>
</feature>
<dbReference type="OrthoDB" id="108054at2"/>
<protein>
    <recommendedName>
        <fullName evidence="1">undecaprenyl-diphosphate phosphatase</fullName>
        <ecNumber evidence="1">3.6.1.27</ecNumber>
    </recommendedName>
    <alternativeName>
        <fullName evidence="2">Undecaprenyl pyrophosphate phosphatase</fullName>
    </alternativeName>
</protein>
<dbReference type="PANTHER" id="PTHR14969">
    <property type="entry name" value="SPHINGOSINE-1-PHOSPHATE PHOSPHOHYDROLASE"/>
    <property type="match status" value="1"/>
</dbReference>
<dbReference type="EC" id="3.6.1.27" evidence="1"/>
<dbReference type="Pfam" id="PF01569">
    <property type="entry name" value="PAP2"/>
    <property type="match status" value="1"/>
</dbReference>
<dbReference type="Proteomes" id="UP000239936">
    <property type="component" value="Unassembled WGS sequence"/>
</dbReference>
<feature type="transmembrane region" description="Helical" evidence="4">
    <location>
        <begin position="21"/>
        <end position="41"/>
    </location>
</feature>
<feature type="transmembrane region" description="Helical" evidence="4">
    <location>
        <begin position="164"/>
        <end position="182"/>
    </location>
</feature>
<feature type="transmembrane region" description="Helical" evidence="4">
    <location>
        <begin position="61"/>
        <end position="83"/>
    </location>
</feature>
<dbReference type="Gene3D" id="1.20.144.10">
    <property type="entry name" value="Phosphatidic acid phosphatase type 2/haloperoxidase"/>
    <property type="match status" value="1"/>
</dbReference>
<evidence type="ECO:0000313" key="6">
    <source>
        <dbReference type="EMBL" id="PQJ95222.1"/>
    </source>
</evidence>
<comment type="caution">
    <text evidence="6">The sequence shown here is derived from an EMBL/GenBank/DDBJ whole genome shotgun (WGS) entry which is preliminary data.</text>
</comment>
<feature type="transmembrane region" description="Helical" evidence="4">
    <location>
        <begin position="136"/>
        <end position="157"/>
    </location>
</feature>
<evidence type="ECO:0000256" key="4">
    <source>
        <dbReference type="SAM" id="Phobius"/>
    </source>
</evidence>
<dbReference type="SMART" id="SM00014">
    <property type="entry name" value="acidPPc"/>
    <property type="match status" value="1"/>
</dbReference>